<evidence type="ECO:0000313" key="1">
    <source>
        <dbReference type="EMBL" id="GAT47178.1"/>
    </source>
</evidence>
<organism evidence="1 2">
    <name type="scientific">Mycena chlorophos</name>
    <name type="common">Agaric fungus</name>
    <name type="synonym">Agaricus chlorophos</name>
    <dbReference type="NCBI Taxonomy" id="658473"/>
    <lineage>
        <taxon>Eukaryota</taxon>
        <taxon>Fungi</taxon>
        <taxon>Dikarya</taxon>
        <taxon>Basidiomycota</taxon>
        <taxon>Agaricomycotina</taxon>
        <taxon>Agaricomycetes</taxon>
        <taxon>Agaricomycetidae</taxon>
        <taxon>Agaricales</taxon>
        <taxon>Marasmiineae</taxon>
        <taxon>Mycenaceae</taxon>
        <taxon>Mycena</taxon>
    </lineage>
</organism>
<name>A0ABQ0L7Z7_MYCCL</name>
<dbReference type="Proteomes" id="UP000815677">
    <property type="component" value="Unassembled WGS sequence"/>
</dbReference>
<gene>
    <name evidence="1" type="ORF">MCHLO_04652</name>
</gene>
<feature type="non-terminal residue" evidence="1">
    <location>
        <position position="311"/>
    </location>
</feature>
<proteinExistence type="predicted"/>
<reference evidence="1" key="1">
    <citation type="submission" date="2014-09" db="EMBL/GenBank/DDBJ databases">
        <title>Genome sequence of the luminous mushroom Mycena chlorophos for searching fungal bioluminescence genes.</title>
        <authorList>
            <person name="Tanaka Y."/>
            <person name="Kasuga D."/>
            <person name="Oba Y."/>
            <person name="Hase S."/>
            <person name="Sato K."/>
            <person name="Oba Y."/>
            <person name="Sakakibara Y."/>
        </authorList>
    </citation>
    <scope>NUCLEOTIDE SEQUENCE</scope>
</reference>
<protein>
    <submittedName>
        <fullName evidence="1">Uncharacterized protein</fullName>
    </submittedName>
</protein>
<dbReference type="EMBL" id="DF843187">
    <property type="protein sequence ID" value="GAT47178.1"/>
    <property type="molecule type" value="Genomic_DNA"/>
</dbReference>
<accession>A0ABQ0L7Z7</accession>
<sequence length="311" mass="35320">MPGVRSFSKPSSYHYGIPARTPEVARARIMRARQAFLPLMAQITMYIVVLDETKEGDWRADLQDTLKLSWPFLDELEASVVGNMLVDRMGGIIDLTVARPNDDRYIPRDTRWILPYIVGKHRVPIYFYFGHTFPFLHPVPETLFGLGFVPDDAERAYLFSLRGEIAFSPWKETPNGWMSARDGLNAYSRSPPAQRAFRSRESSIYRPELNLLSDFIFVPQRIDNVDQFEDADAAADGGLLGFPSLDVNTLETYAEAVLNELYRNAGLKYDLNKGYFEVNAAIMASQYYGLLVSDRSAAQEYEPSQVCKFPA</sequence>
<keyword evidence="2" id="KW-1185">Reference proteome</keyword>
<evidence type="ECO:0000313" key="2">
    <source>
        <dbReference type="Proteomes" id="UP000815677"/>
    </source>
</evidence>